<evidence type="ECO:0000313" key="1">
    <source>
        <dbReference type="EMBL" id="MBB3036521.1"/>
    </source>
</evidence>
<protein>
    <recommendedName>
        <fullName evidence="3">ABM domain-containing protein</fullName>
    </recommendedName>
</protein>
<dbReference type="Proteomes" id="UP000567922">
    <property type="component" value="Unassembled WGS sequence"/>
</dbReference>
<sequence>MYAVVRVNHFDTEKLTAHSTDVAEFDRIHAEQPGFIGSLIVDLGDGKQATVNLWDKEESAKTALPRIGPVVGQLLNPLMAAPSELLGTGPVIKGADLVES</sequence>
<comment type="caution">
    <text evidence="1">The sequence shown here is derived from an EMBL/GenBank/DDBJ whole genome shotgun (WGS) entry which is preliminary data.</text>
</comment>
<organism evidence="1 2">
    <name type="scientific">Hoyosella altamirensis</name>
    <dbReference type="NCBI Taxonomy" id="616997"/>
    <lineage>
        <taxon>Bacteria</taxon>
        <taxon>Bacillati</taxon>
        <taxon>Actinomycetota</taxon>
        <taxon>Actinomycetes</taxon>
        <taxon>Mycobacteriales</taxon>
        <taxon>Hoyosellaceae</taxon>
        <taxon>Hoyosella</taxon>
    </lineage>
</organism>
<evidence type="ECO:0000313" key="2">
    <source>
        <dbReference type="Proteomes" id="UP000567922"/>
    </source>
</evidence>
<evidence type="ECO:0008006" key="3">
    <source>
        <dbReference type="Google" id="ProtNLM"/>
    </source>
</evidence>
<accession>A0A839RKK0</accession>
<name>A0A839RKK0_9ACTN</name>
<dbReference type="EMBL" id="JACHWS010000001">
    <property type="protein sequence ID" value="MBB3036521.1"/>
    <property type="molecule type" value="Genomic_DNA"/>
</dbReference>
<dbReference type="RefSeq" id="WP_064441630.1">
    <property type="nucleotide sequence ID" value="NZ_BDDI01000015.1"/>
</dbReference>
<keyword evidence="2" id="KW-1185">Reference proteome</keyword>
<reference evidence="1 2" key="1">
    <citation type="submission" date="2020-08" db="EMBL/GenBank/DDBJ databases">
        <title>Sequencing the genomes of 1000 actinobacteria strains.</title>
        <authorList>
            <person name="Klenk H.-P."/>
        </authorList>
    </citation>
    <scope>NUCLEOTIDE SEQUENCE [LARGE SCALE GENOMIC DNA]</scope>
    <source>
        <strain evidence="1 2">DSM 45258</strain>
    </source>
</reference>
<dbReference type="AlphaFoldDB" id="A0A839RKK0"/>
<gene>
    <name evidence="1" type="ORF">FHU29_000955</name>
</gene>
<proteinExistence type="predicted"/>
<dbReference type="OrthoDB" id="4773567at2"/>